<protein>
    <recommendedName>
        <fullName evidence="2">LysM domain-containing protein</fullName>
    </recommendedName>
</protein>
<dbReference type="SMART" id="SM00257">
    <property type="entry name" value="LysM"/>
    <property type="match status" value="1"/>
</dbReference>
<name>A0A917KFG2_9PROT</name>
<keyword evidence="4" id="KW-1185">Reference proteome</keyword>
<dbReference type="Proteomes" id="UP000661507">
    <property type="component" value="Unassembled WGS sequence"/>
</dbReference>
<reference evidence="3" key="2">
    <citation type="submission" date="2020-09" db="EMBL/GenBank/DDBJ databases">
        <authorList>
            <person name="Sun Q."/>
            <person name="Zhou Y."/>
        </authorList>
    </citation>
    <scope>NUCLEOTIDE SEQUENCE</scope>
    <source>
        <strain evidence="3">CGMCC 1.3617</strain>
    </source>
</reference>
<dbReference type="RefSeq" id="WP_188966813.1">
    <property type="nucleotide sequence ID" value="NZ_BMKW01000004.1"/>
</dbReference>
<dbReference type="PANTHER" id="PTHR34700">
    <property type="entry name" value="POTASSIUM BINDING PROTEIN KBP"/>
    <property type="match status" value="1"/>
</dbReference>
<dbReference type="Pfam" id="PF01476">
    <property type="entry name" value="LysM"/>
    <property type="match status" value="1"/>
</dbReference>
<evidence type="ECO:0000259" key="2">
    <source>
        <dbReference type="PROSITE" id="PS51782"/>
    </source>
</evidence>
<feature type="compositionally biased region" description="Low complexity" evidence="1">
    <location>
        <begin position="43"/>
        <end position="76"/>
    </location>
</feature>
<dbReference type="Gene3D" id="3.10.350.10">
    <property type="entry name" value="LysM domain"/>
    <property type="match status" value="1"/>
</dbReference>
<dbReference type="AlphaFoldDB" id="A0A917KFG2"/>
<accession>A0A917KFG2</accession>
<dbReference type="Gene3D" id="2.60.40.10">
    <property type="entry name" value="Immunoglobulins"/>
    <property type="match status" value="1"/>
</dbReference>
<evidence type="ECO:0000313" key="3">
    <source>
        <dbReference type="EMBL" id="GGJ12095.1"/>
    </source>
</evidence>
<dbReference type="InterPro" id="IPR013783">
    <property type="entry name" value="Ig-like_fold"/>
</dbReference>
<gene>
    <name evidence="3" type="ORF">GCM10011320_19100</name>
</gene>
<proteinExistence type="predicted"/>
<dbReference type="PROSITE" id="PS51782">
    <property type="entry name" value="LYSM"/>
    <property type="match status" value="1"/>
</dbReference>
<dbReference type="InterPro" id="IPR018392">
    <property type="entry name" value="LysM"/>
</dbReference>
<dbReference type="CDD" id="cd00118">
    <property type="entry name" value="LysM"/>
    <property type="match status" value="1"/>
</dbReference>
<feature type="region of interest" description="Disordered" evidence="1">
    <location>
        <begin position="33"/>
        <end position="76"/>
    </location>
</feature>
<dbReference type="InterPro" id="IPR052196">
    <property type="entry name" value="Bact_Kbp"/>
</dbReference>
<organism evidence="3 4">
    <name type="scientific">Neoroseomonas lacus</name>
    <dbReference type="NCBI Taxonomy" id="287609"/>
    <lineage>
        <taxon>Bacteria</taxon>
        <taxon>Pseudomonadati</taxon>
        <taxon>Pseudomonadota</taxon>
        <taxon>Alphaproteobacteria</taxon>
        <taxon>Acetobacterales</taxon>
        <taxon>Acetobacteraceae</taxon>
        <taxon>Neoroseomonas</taxon>
    </lineage>
</organism>
<evidence type="ECO:0000313" key="4">
    <source>
        <dbReference type="Proteomes" id="UP000661507"/>
    </source>
</evidence>
<dbReference type="PANTHER" id="PTHR34700:SF4">
    <property type="entry name" value="PHAGE-LIKE ELEMENT PBSX PROTEIN XKDP"/>
    <property type="match status" value="1"/>
</dbReference>
<dbReference type="EMBL" id="BMKW01000004">
    <property type="protein sequence ID" value="GGJ12095.1"/>
    <property type="molecule type" value="Genomic_DNA"/>
</dbReference>
<comment type="caution">
    <text evidence="3">The sequence shown here is derived from an EMBL/GenBank/DDBJ whole genome shotgun (WGS) entry which is preliminary data.</text>
</comment>
<sequence>MRPTALLGLGGFALLAALIYGLWPSVEVPPASSVAVAPPPAATPDSARTITPPATVAPAPASAADQSATPPHAATAPVPAAAAPIAATATTTAATSPAAAPAAAAPVPRFDVVRVGARGSAVVAGRAAPGAEVLLIVDGGRELGRARADGRGEWVILPADPLPSGAWELSLRSRIAGEETAGPDAVVVVVPEAAPSQAGRGVTAAAESTRPADTAAEAGSGPIAVLIPSAAAAAPPRILQGPQVAAPVGHARAAAPSLGMDSVDYEEGGTIRFAGSAPPGAAVRVYVGSRHAGDAVADAAGRWTLAPDEQPPVGRNSLRVDQVAASGAVAARVEVPFQRDALPANAFDTHRVVVQPGTNLWRIARATYGRGTRFTTIYQANRDQIRDPRLIFPGQIFDLPEAQAAPSASSVSR</sequence>
<reference evidence="3" key="1">
    <citation type="journal article" date="2014" name="Int. J. Syst. Evol. Microbiol.">
        <title>Complete genome sequence of Corynebacterium casei LMG S-19264T (=DSM 44701T), isolated from a smear-ripened cheese.</title>
        <authorList>
            <consortium name="US DOE Joint Genome Institute (JGI-PGF)"/>
            <person name="Walter F."/>
            <person name="Albersmeier A."/>
            <person name="Kalinowski J."/>
            <person name="Ruckert C."/>
        </authorList>
    </citation>
    <scope>NUCLEOTIDE SEQUENCE</scope>
    <source>
        <strain evidence="3">CGMCC 1.3617</strain>
    </source>
</reference>
<dbReference type="InterPro" id="IPR036779">
    <property type="entry name" value="LysM_dom_sf"/>
</dbReference>
<feature type="domain" description="LysM" evidence="2">
    <location>
        <begin position="350"/>
        <end position="399"/>
    </location>
</feature>
<evidence type="ECO:0000256" key="1">
    <source>
        <dbReference type="SAM" id="MobiDB-lite"/>
    </source>
</evidence>